<evidence type="ECO:0000259" key="2">
    <source>
        <dbReference type="PROSITE" id="PS51767"/>
    </source>
</evidence>
<dbReference type="SUPFAM" id="SSF50630">
    <property type="entry name" value="Acid proteases"/>
    <property type="match status" value="1"/>
</dbReference>
<dbReference type="GO" id="GO:0004190">
    <property type="term" value="F:aspartic-type endopeptidase activity"/>
    <property type="evidence" value="ECO:0007669"/>
    <property type="project" value="InterPro"/>
</dbReference>
<evidence type="ECO:0000256" key="1">
    <source>
        <dbReference type="ARBA" id="ARBA00007447"/>
    </source>
</evidence>
<protein>
    <recommendedName>
        <fullName evidence="2">Peptidase A1 domain-containing protein</fullName>
    </recommendedName>
</protein>
<proteinExistence type="inferred from homology"/>
<dbReference type="Pfam" id="PF00026">
    <property type="entry name" value="Asp"/>
    <property type="match status" value="1"/>
</dbReference>
<dbReference type="CTD" id="20319252"/>
<dbReference type="PANTHER" id="PTHR47966">
    <property type="entry name" value="BETA-SITE APP-CLEAVING ENZYME, ISOFORM A-RELATED"/>
    <property type="match status" value="1"/>
</dbReference>
<dbReference type="KEGG" id="ovi:T265_05070"/>
<dbReference type="OrthoDB" id="660550at2759"/>
<sequence>MDLYYRNKGRFREKRYIAYADLSVSEELDGYPVGRLTFSMFTAYNPNARIPGSGDGYLGLGYPDIERTIPDHNVLDVMMANGMIDYKRFTLFCVWYVTQFAHHSLHDKHVFYLILLYHSATHRNNLEPDARIVFGSHGTINPQEFHMVPLENAHGGWRVHVESLRTPLRGIFHRRFVASLDSTSWLNKIAVDRAGLINTALGATLHGELYIVNCDGLAQLPNLIFGLQGVDLTLTPQQYILREETHAGTRCFSSIVPDPEILTGSIVLGVSFMEHFITIFDQQSKKVGFKPRVC</sequence>
<dbReference type="Proteomes" id="UP000054324">
    <property type="component" value="Unassembled WGS sequence"/>
</dbReference>
<dbReference type="InterPro" id="IPR033121">
    <property type="entry name" value="PEPTIDASE_A1"/>
</dbReference>
<feature type="domain" description="Peptidase A1" evidence="2">
    <location>
        <begin position="1"/>
        <end position="290"/>
    </location>
</feature>
<dbReference type="AlphaFoldDB" id="A0A075AFR4"/>
<comment type="similarity">
    <text evidence="1">Belongs to the peptidase A1 family.</text>
</comment>
<dbReference type="PANTHER" id="PTHR47966:SF51">
    <property type="entry name" value="BETA-SITE APP-CLEAVING ENZYME, ISOFORM A-RELATED"/>
    <property type="match status" value="1"/>
</dbReference>
<dbReference type="PROSITE" id="PS51767">
    <property type="entry name" value="PEPTIDASE_A1"/>
    <property type="match status" value="1"/>
</dbReference>
<gene>
    <name evidence="3" type="ORF">T265_05070</name>
</gene>
<dbReference type="InterPro" id="IPR001461">
    <property type="entry name" value="Aspartic_peptidase_A1"/>
</dbReference>
<dbReference type="RefSeq" id="XP_009168245.1">
    <property type="nucleotide sequence ID" value="XM_009169981.1"/>
</dbReference>
<accession>A0A075AFR4</accession>
<evidence type="ECO:0000313" key="3">
    <source>
        <dbReference type="EMBL" id="KER28024.1"/>
    </source>
</evidence>
<dbReference type="InterPro" id="IPR021109">
    <property type="entry name" value="Peptidase_aspartic_dom_sf"/>
</dbReference>
<dbReference type="GO" id="GO:0006508">
    <property type="term" value="P:proteolysis"/>
    <property type="evidence" value="ECO:0007669"/>
    <property type="project" value="InterPro"/>
</dbReference>
<keyword evidence="4" id="KW-1185">Reference proteome</keyword>
<reference evidence="3 4" key="1">
    <citation type="submission" date="2013-11" db="EMBL/GenBank/DDBJ databases">
        <title>Opisthorchis viverrini - life in the bile duct.</title>
        <authorList>
            <person name="Young N.D."/>
            <person name="Nagarajan N."/>
            <person name="Lin S.J."/>
            <person name="Korhonen P.K."/>
            <person name="Jex A.R."/>
            <person name="Hall R.S."/>
            <person name="Safavi-Hemami H."/>
            <person name="Kaewkong W."/>
            <person name="Bertrand D."/>
            <person name="Gao S."/>
            <person name="Seet Q."/>
            <person name="Wongkham S."/>
            <person name="Teh B.T."/>
            <person name="Wongkham C."/>
            <person name="Intapan P.M."/>
            <person name="Maleewong W."/>
            <person name="Yang X."/>
            <person name="Hu M."/>
            <person name="Wang Z."/>
            <person name="Hofmann A."/>
            <person name="Sternberg P.W."/>
            <person name="Tan P."/>
            <person name="Wang J."/>
            <person name="Gasser R.B."/>
        </authorList>
    </citation>
    <scope>NUCLEOTIDE SEQUENCE [LARGE SCALE GENOMIC DNA]</scope>
</reference>
<name>A0A075AFR4_OPIVI</name>
<dbReference type="GeneID" id="20319252"/>
<organism evidence="3 4">
    <name type="scientific">Opisthorchis viverrini</name>
    <name type="common">Southeast Asian liver fluke</name>
    <dbReference type="NCBI Taxonomy" id="6198"/>
    <lineage>
        <taxon>Eukaryota</taxon>
        <taxon>Metazoa</taxon>
        <taxon>Spiralia</taxon>
        <taxon>Lophotrochozoa</taxon>
        <taxon>Platyhelminthes</taxon>
        <taxon>Trematoda</taxon>
        <taxon>Digenea</taxon>
        <taxon>Opisthorchiida</taxon>
        <taxon>Opisthorchiata</taxon>
        <taxon>Opisthorchiidae</taxon>
        <taxon>Opisthorchis</taxon>
    </lineage>
</organism>
<dbReference type="Gene3D" id="2.40.70.10">
    <property type="entry name" value="Acid Proteases"/>
    <property type="match status" value="1"/>
</dbReference>
<dbReference type="EMBL" id="KL596709">
    <property type="protein sequence ID" value="KER28024.1"/>
    <property type="molecule type" value="Genomic_DNA"/>
</dbReference>
<evidence type="ECO:0000313" key="4">
    <source>
        <dbReference type="Proteomes" id="UP000054324"/>
    </source>
</evidence>